<name>A0A326TSA5_THEHA</name>
<evidence type="ECO:0000313" key="3">
    <source>
        <dbReference type="Proteomes" id="UP000248806"/>
    </source>
</evidence>
<sequence>MKNNNTTNTTDGVQAATSSPQAQAANLEPQAGEKSSENQPSLEALQREIADLRKENASYRKRAKEQEEAARLAGDQRLKEQGQYKQLAEQYQARVNELEPISERYNQLASLLANQIESQTKDWPDEIKAFDPGAEAPIEERLAWIEKSKPLVAKLEQQGRAGLPGNAPNPKPTGQSHKSEAITTSLMRSGLYNF</sequence>
<gene>
    <name evidence="2" type="ORF">EI42_06006</name>
</gene>
<feature type="region of interest" description="Disordered" evidence="1">
    <location>
        <begin position="156"/>
        <end position="182"/>
    </location>
</feature>
<protein>
    <submittedName>
        <fullName evidence="2">Uncharacterized protein</fullName>
    </submittedName>
</protein>
<dbReference type="AlphaFoldDB" id="A0A326TSA5"/>
<evidence type="ECO:0000256" key="1">
    <source>
        <dbReference type="SAM" id="MobiDB-lite"/>
    </source>
</evidence>
<organism evidence="2 3">
    <name type="scientific">Thermosporothrix hazakensis</name>
    <dbReference type="NCBI Taxonomy" id="644383"/>
    <lineage>
        <taxon>Bacteria</taxon>
        <taxon>Bacillati</taxon>
        <taxon>Chloroflexota</taxon>
        <taxon>Ktedonobacteria</taxon>
        <taxon>Ktedonobacterales</taxon>
        <taxon>Thermosporotrichaceae</taxon>
        <taxon>Thermosporothrix</taxon>
    </lineage>
</organism>
<feature type="compositionally biased region" description="Low complexity" evidence="1">
    <location>
        <begin position="14"/>
        <end position="25"/>
    </location>
</feature>
<reference evidence="2 3" key="1">
    <citation type="submission" date="2018-06" db="EMBL/GenBank/DDBJ databases">
        <title>Genomic Encyclopedia of Archaeal and Bacterial Type Strains, Phase II (KMG-II): from individual species to whole genera.</title>
        <authorList>
            <person name="Goeker M."/>
        </authorList>
    </citation>
    <scope>NUCLEOTIDE SEQUENCE [LARGE SCALE GENOMIC DNA]</scope>
    <source>
        <strain evidence="2 3">ATCC BAA-1881</strain>
    </source>
</reference>
<comment type="caution">
    <text evidence="2">The sequence shown here is derived from an EMBL/GenBank/DDBJ whole genome shotgun (WGS) entry which is preliminary data.</text>
</comment>
<dbReference type="EMBL" id="QKUF01000044">
    <property type="protein sequence ID" value="PZW19697.1"/>
    <property type="molecule type" value="Genomic_DNA"/>
</dbReference>
<feature type="region of interest" description="Disordered" evidence="1">
    <location>
        <begin position="1"/>
        <end position="43"/>
    </location>
</feature>
<dbReference type="RefSeq" id="WP_111326225.1">
    <property type="nucleotide sequence ID" value="NZ_BIFX01000001.1"/>
</dbReference>
<dbReference type="Proteomes" id="UP000248806">
    <property type="component" value="Unassembled WGS sequence"/>
</dbReference>
<accession>A0A326TSA5</accession>
<proteinExistence type="predicted"/>
<feature type="compositionally biased region" description="Polar residues" evidence="1">
    <location>
        <begin position="1"/>
        <end position="12"/>
    </location>
</feature>
<feature type="compositionally biased region" description="Polar residues" evidence="1">
    <location>
        <begin position="172"/>
        <end position="182"/>
    </location>
</feature>
<keyword evidence="3" id="KW-1185">Reference proteome</keyword>
<evidence type="ECO:0000313" key="2">
    <source>
        <dbReference type="EMBL" id="PZW19697.1"/>
    </source>
</evidence>